<keyword evidence="2" id="KW-1185">Reference proteome</keyword>
<dbReference type="Proteomes" id="UP000821845">
    <property type="component" value="Chromosome 9"/>
</dbReference>
<name>A0ACB7RKY4_HYAAI</name>
<accession>A0ACB7RKY4</accession>
<dbReference type="EMBL" id="CM023489">
    <property type="protein sequence ID" value="KAH6922497.1"/>
    <property type="molecule type" value="Genomic_DNA"/>
</dbReference>
<sequence>MAQNDSACGAATQQLLPAEPVEMSQCCSMDTSTATNSRDRGVQVNSTSTSRVLVTEKAKWTRKGLEERAASAETDRRQVQNGTEKATR</sequence>
<evidence type="ECO:0000313" key="1">
    <source>
        <dbReference type="EMBL" id="KAH6922497.1"/>
    </source>
</evidence>
<reference evidence="1" key="1">
    <citation type="submission" date="2020-05" db="EMBL/GenBank/DDBJ databases">
        <title>Large-scale comparative analyses of tick genomes elucidate their genetic diversity and vector capacities.</title>
        <authorList>
            <person name="Jia N."/>
            <person name="Wang J."/>
            <person name="Shi W."/>
            <person name="Du L."/>
            <person name="Sun Y."/>
            <person name="Zhan W."/>
            <person name="Jiang J."/>
            <person name="Wang Q."/>
            <person name="Zhang B."/>
            <person name="Ji P."/>
            <person name="Sakyi L.B."/>
            <person name="Cui X."/>
            <person name="Yuan T."/>
            <person name="Jiang B."/>
            <person name="Yang W."/>
            <person name="Lam T.T.-Y."/>
            <person name="Chang Q."/>
            <person name="Ding S."/>
            <person name="Wang X."/>
            <person name="Zhu J."/>
            <person name="Ruan X."/>
            <person name="Zhao L."/>
            <person name="Wei J."/>
            <person name="Que T."/>
            <person name="Du C."/>
            <person name="Cheng J."/>
            <person name="Dai P."/>
            <person name="Han X."/>
            <person name="Huang E."/>
            <person name="Gao Y."/>
            <person name="Liu J."/>
            <person name="Shao H."/>
            <person name="Ye R."/>
            <person name="Li L."/>
            <person name="Wei W."/>
            <person name="Wang X."/>
            <person name="Wang C."/>
            <person name="Yang T."/>
            <person name="Huo Q."/>
            <person name="Li W."/>
            <person name="Guo W."/>
            <person name="Chen H."/>
            <person name="Zhou L."/>
            <person name="Ni X."/>
            <person name="Tian J."/>
            <person name="Zhou Y."/>
            <person name="Sheng Y."/>
            <person name="Liu T."/>
            <person name="Pan Y."/>
            <person name="Xia L."/>
            <person name="Li J."/>
            <person name="Zhao F."/>
            <person name="Cao W."/>
        </authorList>
    </citation>
    <scope>NUCLEOTIDE SEQUENCE</scope>
    <source>
        <strain evidence="1">Hyas-2018</strain>
    </source>
</reference>
<organism evidence="1 2">
    <name type="scientific">Hyalomma asiaticum</name>
    <name type="common">Tick</name>
    <dbReference type="NCBI Taxonomy" id="266040"/>
    <lineage>
        <taxon>Eukaryota</taxon>
        <taxon>Metazoa</taxon>
        <taxon>Ecdysozoa</taxon>
        <taxon>Arthropoda</taxon>
        <taxon>Chelicerata</taxon>
        <taxon>Arachnida</taxon>
        <taxon>Acari</taxon>
        <taxon>Parasitiformes</taxon>
        <taxon>Ixodida</taxon>
        <taxon>Ixodoidea</taxon>
        <taxon>Ixodidae</taxon>
        <taxon>Hyalomminae</taxon>
        <taxon>Hyalomma</taxon>
    </lineage>
</organism>
<gene>
    <name evidence="1" type="ORF">HPB50_015124</name>
</gene>
<comment type="caution">
    <text evidence="1">The sequence shown here is derived from an EMBL/GenBank/DDBJ whole genome shotgun (WGS) entry which is preliminary data.</text>
</comment>
<evidence type="ECO:0000313" key="2">
    <source>
        <dbReference type="Proteomes" id="UP000821845"/>
    </source>
</evidence>
<protein>
    <submittedName>
        <fullName evidence="1">Uncharacterized protein</fullName>
    </submittedName>
</protein>
<proteinExistence type="predicted"/>